<gene>
    <name evidence="2" type="ORF">A3B37_00060</name>
</gene>
<keyword evidence="1" id="KW-1133">Transmembrane helix</keyword>
<dbReference type="STRING" id="1802280.A3B37_00060"/>
<dbReference type="EMBL" id="MHQS01000015">
    <property type="protein sequence ID" value="OHA08485.1"/>
    <property type="molecule type" value="Genomic_DNA"/>
</dbReference>
<feature type="transmembrane region" description="Helical" evidence="1">
    <location>
        <begin position="67"/>
        <end position="93"/>
    </location>
</feature>
<evidence type="ECO:0000256" key="1">
    <source>
        <dbReference type="SAM" id="Phobius"/>
    </source>
</evidence>
<evidence type="ECO:0000313" key="2">
    <source>
        <dbReference type="EMBL" id="OHA08485.1"/>
    </source>
</evidence>
<feature type="transmembrane region" description="Helical" evidence="1">
    <location>
        <begin position="108"/>
        <end position="131"/>
    </location>
</feature>
<keyword evidence="1" id="KW-0472">Membrane</keyword>
<sequence length="414" mass="44854">MAARDAHAYLEANRGRYGLDTLVAQLRASGYPEAEIQAALNALSAPGAHTPSVAAIVSEPSHTLRKILGWISGFLLGLLIVAGAVAVSGYFFFRAAFGGWDGGSEEELIAQFLIAAGGATVIALGLLYVLFFRGRRRFPMFAWGVLSAAILASVAAIVAWVIILNLYRTYVGGVAVDRGHPRDARRVTDIKQLQLALELYYDQHGRYPERLTLLAPDYLPVVPADPSTGVSYEYEFRPPNGYGLRALLENPENSILDYDASPGDQFYDAAETVAAPPATTQPPTPSTVTVLSPNGGERFVAGASITIRWKMQAREVIANAFYFMPQGPTPKWEGGLAKKENVLVGGYNVGAFIQEQPGMQSTPVHIPPEIPAGTYKLRIYMVRLGEPTWFDPNQALSFDESDASFVVYAKPAGR</sequence>
<accession>A0A1G2LA32</accession>
<dbReference type="Proteomes" id="UP000176705">
    <property type="component" value="Unassembled WGS sequence"/>
</dbReference>
<keyword evidence="1" id="KW-0812">Transmembrane</keyword>
<feature type="transmembrane region" description="Helical" evidence="1">
    <location>
        <begin position="143"/>
        <end position="167"/>
    </location>
</feature>
<dbReference type="AlphaFoldDB" id="A0A1G2LA32"/>
<proteinExistence type="predicted"/>
<name>A0A1G2LA32_9BACT</name>
<protein>
    <submittedName>
        <fullName evidence="2">Uncharacterized protein</fullName>
    </submittedName>
</protein>
<organism evidence="2 3">
    <name type="scientific">Candidatus Sungbacteria bacterium RIFCSPLOWO2_01_FULL_59_16</name>
    <dbReference type="NCBI Taxonomy" id="1802280"/>
    <lineage>
        <taxon>Bacteria</taxon>
        <taxon>Candidatus Sungiibacteriota</taxon>
    </lineage>
</organism>
<evidence type="ECO:0000313" key="3">
    <source>
        <dbReference type="Proteomes" id="UP000176705"/>
    </source>
</evidence>
<comment type="caution">
    <text evidence="2">The sequence shown here is derived from an EMBL/GenBank/DDBJ whole genome shotgun (WGS) entry which is preliminary data.</text>
</comment>
<reference evidence="2 3" key="1">
    <citation type="journal article" date="2016" name="Nat. Commun.">
        <title>Thousands of microbial genomes shed light on interconnected biogeochemical processes in an aquifer system.</title>
        <authorList>
            <person name="Anantharaman K."/>
            <person name="Brown C.T."/>
            <person name="Hug L.A."/>
            <person name="Sharon I."/>
            <person name="Castelle C.J."/>
            <person name="Probst A.J."/>
            <person name="Thomas B.C."/>
            <person name="Singh A."/>
            <person name="Wilkins M.J."/>
            <person name="Karaoz U."/>
            <person name="Brodie E.L."/>
            <person name="Williams K.H."/>
            <person name="Hubbard S.S."/>
            <person name="Banfield J.F."/>
        </authorList>
    </citation>
    <scope>NUCLEOTIDE SEQUENCE [LARGE SCALE GENOMIC DNA]</scope>
</reference>